<protein>
    <recommendedName>
        <fullName evidence="4">Zf-HC2 domain-containing protein</fullName>
    </recommendedName>
</protein>
<gene>
    <name evidence="2" type="ordered locus">DICTH_1771</name>
</gene>
<dbReference type="RefSeq" id="WP_012547753.1">
    <property type="nucleotide sequence ID" value="NC_011297.1"/>
</dbReference>
<evidence type="ECO:0008006" key="4">
    <source>
        <dbReference type="Google" id="ProtNLM"/>
    </source>
</evidence>
<dbReference type="STRING" id="309799.DICTH_1771"/>
<sequence>MNCQDFREKMFLYPEVDEEFFTHLRNCDECRREFEEFLEIEKKLKEKVNEEDEIVREWDRVYIKVLNTLRYEKIKRQVYIFILLLLEVFIFSLVFIIGYRLVRFFIQNPSLFVLTLKSLFQIFSQFNFYLFVILLLVFIYQTTKLHGKYK</sequence>
<dbReference type="AlphaFoldDB" id="B5YB57"/>
<dbReference type="KEGG" id="dth:DICTH_1771"/>
<keyword evidence="1" id="KW-1133">Transmembrane helix</keyword>
<keyword evidence="1" id="KW-0472">Membrane</keyword>
<keyword evidence="3" id="KW-1185">Reference proteome</keyword>
<keyword evidence="1" id="KW-0812">Transmembrane</keyword>
<proteinExistence type="predicted"/>
<feature type="transmembrane region" description="Helical" evidence="1">
    <location>
        <begin position="78"/>
        <end position="99"/>
    </location>
</feature>
<dbReference type="PaxDb" id="309799-DICTH_1771"/>
<reference evidence="2 3" key="1">
    <citation type="journal article" date="2014" name="Genome Announc.">
        <title>Complete Genome Sequence of the Extreme Thermophile Dictyoglomus thermophilum H-6-12.</title>
        <authorList>
            <person name="Coil D.A."/>
            <person name="Badger J.H."/>
            <person name="Forberger H.C."/>
            <person name="Riggs F."/>
            <person name="Madupu R."/>
            <person name="Fedorova N."/>
            <person name="Ward N."/>
            <person name="Robb F.T."/>
            <person name="Eisen J.A."/>
        </authorList>
    </citation>
    <scope>NUCLEOTIDE SEQUENCE [LARGE SCALE GENOMIC DNA]</scope>
    <source>
        <strain evidence="3">ATCC 35947 / DSM 3960 / H-6-12</strain>
    </source>
</reference>
<evidence type="ECO:0000313" key="2">
    <source>
        <dbReference type="EMBL" id="ACI19121.1"/>
    </source>
</evidence>
<accession>B5YB57</accession>
<dbReference type="EMBL" id="CP001146">
    <property type="protein sequence ID" value="ACI19121.1"/>
    <property type="molecule type" value="Genomic_DNA"/>
</dbReference>
<organism evidence="2 3">
    <name type="scientific">Dictyoglomus thermophilum (strain ATCC 35947 / DSM 3960 / H-6-12)</name>
    <dbReference type="NCBI Taxonomy" id="309799"/>
    <lineage>
        <taxon>Bacteria</taxon>
        <taxon>Pseudomonadati</taxon>
        <taxon>Dictyoglomota</taxon>
        <taxon>Dictyoglomia</taxon>
        <taxon>Dictyoglomales</taxon>
        <taxon>Dictyoglomaceae</taxon>
        <taxon>Dictyoglomus</taxon>
    </lineage>
</organism>
<dbReference type="Proteomes" id="UP000001733">
    <property type="component" value="Chromosome"/>
</dbReference>
<evidence type="ECO:0000256" key="1">
    <source>
        <dbReference type="SAM" id="Phobius"/>
    </source>
</evidence>
<evidence type="ECO:0000313" key="3">
    <source>
        <dbReference type="Proteomes" id="UP000001733"/>
    </source>
</evidence>
<name>B5YB57_DICT6</name>
<feature type="transmembrane region" description="Helical" evidence="1">
    <location>
        <begin position="119"/>
        <end position="140"/>
    </location>
</feature>
<dbReference type="HOGENOM" id="CLU_1755931_0_0_0"/>